<dbReference type="SUPFAM" id="SSF53383">
    <property type="entry name" value="PLP-dependent transferases"/>
    <property type="match status" value="1"/>
</dbReference>
<dbReference type="CDD" id="cd00609">
    <property type="entry name" value="AAT_like"/>
    <property type="match status" value="1"/>
</dbReference>
<evidence type="ECO:0000256" key="5">
    <source>
        <dbReference type="ARBA" id="ARBA00011738"/>
    </source>
</evidence>
<reference evidence="14 15" key="1">
    <citation type="submission" date="2014-08" db="EMBL/GenBank/DDBJ databases">
        <authorList>
            <person name="Wibberg D."/>
        </authorList>
    </citation>
    <scope>NUCLEOTIDE SEQUENCE [LARGE SCALE GENOMIC DNA]</scope>
    <source>
        <strain evidence="15">ING2-E5B</strain>
    </source>
</reference>
<comment type="similarity">
    <text evidence="4 12">Belongs to the class-II pyridoxal-phosphate-dependent aminotransferase family. Histidinol-phosphate aminotransferase subfamily.</text>
</comment>
<evidence type="ECO:0000256" key="8">
    <source>
        <dbReference type="ARBA" id="ARBA00022679"/>
    </source>
</evidence>
<keyword evidence="9 12" id="KW-0663">Pyridoxal phosphate</keyword>
<dbReference type="InterPro" id="IPR015422">
    <property type="entry name" value="PyrdxlP-dep_Trfase_small"/>
</dbReference>
<dbReference type="STRING" id="1562970.ING2E5B_0811"/>
<dbReference type="Gene3D" id="3.40.640.10">
    <property type="entry name" value="Type I PLP-dependent aspartate aminotransferase-like (Major domain)"/>
    <property type="match status" value="1"/>
</dbReference>
<proteinExistence type="inferred from homology"/>
<dbReference type="Gene3D" id="3.90.1150.10">
    <property type="entry name" value="Aspartate Aminotransferase, domain 1"/>
    <property type="match status" value="1"/>
</dbReference>
<dbReference type="OrthoDB" id="9813612at2"/>
<dbReference type="UniPathway" id="UPA00031">
    <property type="reaction ID" value="UER00012"/>
</dbReference>
<comment type="pathway">
    <text evidence="2 12">Amino-acid biosynthesis; L-histidine biosynthesis; L-histidine from 5-phospho-alpha-D-ribose 1-diphosphate: step 7/9.</text>
</comment>
<accession>A0A098BY35</accession>
<dbReference type="PROSITE" id="PS00599">
    <property type="entry name" value="AA_TRANSFER_CLASS_2"/>
    <property type="match status" value="1"/>
</dbReference>
<evidence type="ECO:0000256" key="1">
    <source>
        <dbReference type="ARBA" id="ARBA00001933"/>
    </source>
</evidence>
<dbReference type="Proteomes" id="UP000032417">
    <property type="component" value="Chromosome 1"/>
</dbReference>
<comment type="catalytic activity">
    <reaction evidence="11 12">
        <text>L-histidinol phosphate + 2-oxoglutarate = 3-(imidazol-4-yl)-2-oxopropyl phosphate + L-glutamate</text>
        <dbReference type="Rhea" id="RHEA:23744"/>
        <dbReference type="ChEBI" id="CHEBI:16810"/>
        <dbReference type="ChEBI" id="CHEBI:29985"/>
        <dbReference type="ChEBI" id="CHEBI:57766"/>
        <dbReference type="ChEBI" id="CHEBI:57980"/>
        <dbReference type="EC" id="2.6.1.9"/>
    </reaction>
</comment>
<comment type="pathway">
    <text evidence="3">Lipid metabolism.</text>
</comment>
<name>A0A098BY35_9BACT</name>
<dbReference type="InterPro" id="IPR005861">
    <property type="entry name" value="HisP_aminotrans"/>
</dbReference>
<evidence type="ECO:0000256" key="3">
    <source>
        <dbReference type="ARBA" id="ARBA00005189"/>
    </source>
</evidence>
<dbReference type="AlphaFoldDB" id="A0A098BY35"/>
<evidence type="ECO:0000256" key="2">
    <source>
        <dbReference type="ARBA" id="ARBA00005011"/>
    </source>
</evidence>
<dbReference type="Pfam" id="PF00155">
    <property type="entry name" value="Aminotran_1_2"/>
    <property type="match status" value="1"/>
</dbReference>
<protein>
    <recommendedName>
        <fullName evidence="12">Histidinol-phosphate aminotransferase</fullName>
        <ecNumber evidence="12">2.6.1.9</ecNumber>
    </recommendedName>
    <alternativeName>
        <fullName evidence="12">Imidazole acetol-phosphate transaminase</fullName>
    </alternativeName>
</protein>
<evidence type="ECO:0000313" key="15">
    <source>
        <dbReference type="Proteomes" id="UP000032417"/>
    </source>
</evidence>
<evidence type="ECO:0000256" key="12">
    <source>
        <dbReference type="HAMAP-Rule" id="MF_01023"/>
    </source>
</evidence>
<evidence type="ECO:0000256" key="6">
    <source>
        <dbReference type="ARBA" id="ARBA00022576"/>
    </source>
</evidence>
<dbReference type="InterPro" id="IPR004839">
    <property type="entry name" value="Aminotransferase_I/II_large"/>
</dbReference>
<keyword evidence="15" id="KW-1185">Reference proteome</keyword>
<keyword evidence="6 12" id="KW-0032">Aminotransferase</keyword>
<comment type="subunit">
    <text evidence="5 12">Homodimer.</text>
</comment>
<dbReference type="GO" id="GO:0000105">
    <property type="term" value="P:L-histidine biosynthetic process"/>
    <property type="evidence" value="ECO:0007669"/>
    <property type="project" value="UniProtKB-UniRule"/>
</dbReference>
<dbReference type="KEGG" id="pbt:ING2E5B_0811"/>
<dbReference type="NCBIfam" id="TIGR01141">
    <property type="entry name" value="hisC"/>
    <property type="match status" value="1"/>
</dbReference>
<keyword evidence="10 12" id="KW-0368">Histidine biosynthesis</keyword>
<evidence type="ECO:0000256" key="4">
    <source>
        <dbReference type="ARBA" id="ARBA00007970"/>
    </source>
</evidence>
<evidence type="ECO:0000259" key="13">
    <source>
        <dbReference type="Pfam" id="PF00155"/>
    </source>
</evidence>
<evidence type="ECO:0000256" key="10">
    <source>
        <dbReference type="ARBA" id="ARBA00023102"/>
    </source>
</evidence>
<evidence type="ECO:0000313" key="14">
    <source>
        <dbReference type="EMBL" id="CEA15575.1"/>
    </source>
</evidence>
<feature type="domain" description="Aminotransferase class I/classII large" evidence="13">
    <location>
        <begin position="41"/>
        <end position="334"/>
    </location>
</feature>
<keyword evidence="7 12" id="KW-0028">Amino-acid biosynthesis</keyword>
<feature type="modified residue" description="N6-(pyridoxal phosphate)lysine" evidence="12">
    <location>
        <position position="201"/>
    </location>
</feature>
<sequence>MRKFDLRSLVRSNIWELKPYSSARDEFWGDEGIFLDANENPFGNKNRYPDPHQRTLKKSLSKIKGISVDNICIGNGSDEIIDLVFRIFCEPQKDSVIICPPTYGMYEVSANINNVNIIKIPLDSNFELNVDEILSQNAKCLFLCSPNNPTGNNLKNIEVLMNEFNGIIIVDEAYIDFSDKPSFIGRLSEFPNLIIMQTFSKAWALASARVGIAYADSNIIKLMDKTKPPYNVSRFNQEVALKALSKPKKFERRLKVILEQRDNLLKEFTKISVIKKVFPTDANFILIKVSDADKLYNYLVSNKLIVRNRNSVISDCIRITVGTPKENEALIEALKNYTEG</sequence>
<dbReference type="PATRIC" id="fig|1562970.3.peg.807"/>
<dbReference type="GO" id="GO:0030170">
    <property type="term" value="F:pyridoxal phosphate binding"/>
    <property type="evidence" value="ECO:0007669"/>
    <property type="project" value="InterPro"/>
</dbReference>
<evidence type="ECO:0000256" key="11">
    <source>
        <dbReference type="ARBA" id="ARBA00047481"/>
    </source>
</evidence>
<evidence type="ECO:0000256" key="7">
    <source>
        <dbReference type="ARBA" id="ARBA00022605"/>
    </source>
</evidence>
<dbReference type="InterPro" id="IPR015424">
    <property type="entry name" value="PyrdxlP-dep_Trfase"/>
</dbReference>
<dbReference type="InterPro" id="IPR015421">
    <property type="entry name" value="PyrdxlP-dep_Trfase_major"/>
</dbReference>
<keyword evidence="8 12" id="KW-0808">Transferase</keyword>
<comment type="cofactor">
    <cofactor evidence="1 12">
        <name>pyridoxal 5'-phosphate</name>
        <dbReference type="ChEBI" id="CHEBI:597326"/>
    </cofactor>
</comment>
<evidence type="ECO:0000256" key="9">
    <source>
        <dbReference type="ARBA" id="ARBA00022898"/>
    </source>
</evidence>
<dbReference type="InterPro" id="IPR001917">
    <property type="entry name" value="Aminotrans_II_pyridoxalP_BS"/>
</dbReference>
<gene>
    <name evidence="12 14" type="primary">hisC</name>
    <name evidence="14" type="ORF">ING2E5B_0811</name>
</gene>
<dbReference type="EMBL" id="LN515532">
    <property type="protein sequence ID" value="CEA15575.1"/>
    <property type="molecule type" value="Genomic_DNA"/>
</dbReference>
<organism evidence="14 15">
    <name type="scientific">Fermentimonas caenicola</name>
    <dbReference type="NCBI Taxonomy" id="1562970"/>
    <lineage>
        <taxon>Bacteria</taxon>
        <taxon>Pseudomonadati</taxon>
        <taxon>Bacteroidota</taxon>
        <taxon>Bacteroidia</taxon>
        <taxon>Bacteroidales</taxon>
        <taxon>Dysgonomonadaceae</taxon>
        <taxon>Fermentimonas</taxon>
    </lineage>
</organism>
<dbReference type="PANTHER" id="PTHR42885:SF2">
    <property type="entry name" value="HISTIDINOL-PHOSPHATE AMINOTRANSFERASE"/>
    <property type="match status" value="1"/>
</dbReference>
<dbReference type="PANTHER" id="PTHR42885">
    <property type="entry name" value="HISTIDINOL-PHOSPHATE AMINOTRANSFERASE-RELATED"/>
    <property type="match status" value="1"/>
</dbReference>
<dbReference type="EC" id="2.6.1.9" evidence="12"/>
<dbReference type="GO" id="GO:0004400">
    <property type="term" value="F:histidinol-phosphate transaminase activity"/>
    <property type="evidence" value="ECO:0007669"/>
    <property type="project" value="UniProtKB-UniRule"/>
</dbReference>
<dbReference type="HOGENOM" id="CLU_017584_3_1_10"/>
<dbReference type="HAMAP" id="MF_01023">
    <property type="entry name" value="HisC_aminotrans_2"/>
    <property type="match status" value="1"/>
</dbReference>